<evidence type="ECO:0000313" key="1">
    <source>
        <dbReference type="EMBL" id="MCI80998.1"/>
    </source>
</evidence>
<comment type="caution">
    <text evidence="1">The sequence shown here is derived from an EMBL/GenBank/DDBJ whole genome shotgun (WGS) entry which is preliminary data.</text>
</comment>
<name>A0A392UYB1_9FABA</name>
<dbReference type="AlphaFoldDB" id="A0A392UYB1"/>
<protein>
    <submittedName>
        <fullName evidence="1">Uncharacterized protein</fullName>
    </submittedName>
</protein>
<dbReference type="Proteomes" id="UP000265520">
    <property type="component" value="Unassembled WGS sequence"/>
</dbReference>
<evidence type="ECO:0000313" key="2">
    <source>
        <dbReference type="Proteomes" id="UP000265520"/>
    </source>
</evidence>
<dbReference type="EMBL" id="LXQA011008246">
    <property type="protein sequence ID" value="MCI80998.1"/>
    <property type="molecule type" value="Genomic_DNA"/>
</dbReference>
<accession>A0A392UYB1</accession>
<sequence length="17" mass="1745">KEMNSGMATCHPTAGLP</sequence>
<feature type="non-terminal residue" evidence="1">
    <location>
        <position position="1"/>
    </location>
</feature>
<organism evidence="1 2">
    <name type="scientific">Trifolium medium</name>
    <dbReference type="NCBI Taxonomy" id="97028"/>
    <lineage>
        <taxon>Eukaryota</taxon>
        <taxon>Viridiplantae</taxon>
        <taxon>Streptophyta</taxon>
        <taxon>Embryophyta</taxon>
        <taxon>Tracheophyta</taxon>
        <taxon>Spermatophyta</taxon>
        <taxon>Magnoliopsida</taxon>
        <taxon>eudicotyledons</taxon>
        <taxon>Gunneridae</taxon>
        <taxon>Pentapetalae</taxon>
        <taxon>rosids</taxon>
        <taxon>fabids</taxon>
        <taxon>Fabales</taxon>
        <taxon>Fabaceae</taxon>
        <taxon>Papilionoideae</taxon>
        <taxon>50 kb inversion clade</taxon>
        <taxon>NPAAA clade</taxon>
        <taxon>Hologalegina</taxon>
        <taxon>IRL clade</taxon>
        <taxon>Trifolieae</taxon>
        <taxon>Trifolium</taxon>
    </lineage>
</organism>
<proteinExistence type="predicted"/>
<reference evidence="1 2" key="1">
    <citation type="journal article" date="2018" name="Front. Plant Sci.">
        <title>Red Clover (Trifolium pratense) and Zigzag Clover (T. medium) - A Picture of Genomic Similarities and Differences.</title>
        <authorList>
            <person name="Dluhosova J."/>
            <person name="Istvanek J."/>
            <person name="Nedelnik J."/>
            <person name="Repkova J."/>
        </authorList>
    </citation>
    <scope>NUCLEOTIDE SEQUENCE [LARGE SCALE GENOMIC DNA]</scope>
    <source>
        <strain evidence="2">cv. 10/8</strain>
        <tissue evidence="1">Leaf</tissue>
    </source>
</reference>
<keyword evidence="2" id="KW-1185">Reference proteome</keyword>